<evidence type="ECO:0000313" key="1">
    <source>
        <dbReference type="EMBL" id="BAT85730.1"/>
    </source>
</evidence>
<organism evidence="1 2">
    <name type="scientific">Vigna angularis var. angularis</name>
    <dbReference type="NCBI Taxonomy" id="157739"/>
    <lineage>
        <taxon>Eukaryota</taxon>
        <taxon>Viridiplantae</taxon>
        <taxon>Streptophyta</taxon>
        <taxon>Embryophyta</taxon>
        <taxon>Tracheophyta</taxon>
        <taxon>Spermatophyta</taxon>
        <taxon>Magnoliopsida</taxon>
        <taxon>eudicotyledons</taxon>
        <taxon>Gunneridae</taxon>
        <taxon>Pentapetalae</taxon>
        <taxon>rosids</taxon>
        <taxon>fabids</taxon>
        <taxon>Fabales</taxon>
        <taxon>Fabaceae</taxon>
        <taxon>Papilionoideae</taxon>
        <taxon>50 kb inversion clade</taxon>
        <taxon>NPAAA clade</taxon>
        <taxon>indigoferoid/millettioid clade</taxon>
        <taxon>Phaseoleae</taxon>
        <taxon>Vigna</taxon>
    </lineage>
</organism>
<dbReference type="EMBL" id="AP015037">
    <property type="protein sequence ID" value="BAT85730.1"/>
    <property type="molecule type" value="Genomic_DNA"/>
</dbReference>
<keyword evidence="2" id="KW-1185">Reference proteome</keyword>
<gene>
    <name evidence="1" type="primary">Vigan.04G330800</name>
    <name evidence="1" type="ORF">VIGAN_04330800</name>
</gene>
<proteinExistence type="predicted"/>
<name>A0A0S3RYU0_PHAAN</name>
<feature type="non-terminal residue" evidence="1">
    <location>
        <position position="1"/>
    </location>
</feature>
<accession>A0A0S3RYU0</accession>
<evidence type="ECO:0000313" key="2">
    <source>
        <dbReference type="Proteomes" id="UP000291084"/>
    </source>
</evidence>
<dbReference type="AlphaFoldDB" id="A0A0S3RYU0"/>
<protein>
    <submittedName>
        <fullName evidence="1">Uncharacterized protein</fullName>
    </submittedName>
</protein>
<sequence length="89" mass="9780">WTQCTPHLCMFIFFALSSTPSLVLHLIYATGAPTMFAQLPMEVPSDGRDSLESVWPVEVETAQQGGEVTVVQLQFTAQNIKASVRAPTR</sequence>
<reference evidence="1 2" key="1">
    <citation type="journal article" date="2015" name="Sci. Rep.">
        <title>The power of single molecule real-time sequencing technology in the de novo assembly of a eukaryotic genome.</title>
        <authorList>
            <person name="Sakai H."/>
            <person name="Naito K."/>
            <person name="Ogiso-Tanaka E."/>
            <person name="Takahashi Y."/>
            <person name="Iseki K."/>
            <person name="Muto C."/>
            <person name="Satou K."/>
            <person name="Teruya K."/>
            <person name="Shiroma A."/>
            <person name="Shimoji M."/>
            <person name="Hirano T."/>
            <person name="Itoh T."/>
            <person name="Kaga A."/>
            <person name="Tomooka N."/>
        </authorList>
    </citation>
    <scope>NUCLEOTIDE SEQUENCE [LARGE SCALE GENOMIC DNA]</scope>
    <source>
        <strain evidence="2">cv. Shumari</strain>
    </source>
</reference>
<dbReference type="Proteomes" id="UP000291084">
    <property type="component" value="Chromosome 4"/>
</dbReference>